<keyword evidence="1" id="KW-0812">Transmembrane</keyword>
<name>A0AAD9TMD9_9ROSI</name>
<keyword evidence="3" id="KW-1185">Reference proteome</keyword>
<feature type="transmembrane region" description="Helical" evidence="1">
    <location>
        <begin position="86"/>
        <end position="112"/>
    </location>
</feature>
<reference evidence="2" key="1">
    <citation type="journal article" date="2023" name="Plant J.">
        <title>Genome sequences and population genomics provide insights into the demographic history, inbreeding, and mutation load of two 'living fossil' tree species of Dipteronia.</title>
        <authorList>
            <person name="Feng Y."/>
            <person name="Comes H.P."/>
            <person name="Chen J."/>
            <person name="Zhu S."/>
            <person name="Lu R."/>
            <person name="Zhang X."/>
            <person name="Li P."/>
            <person name="Qiu J."/>
            <person name="Olsen K.M."/>
            <person name="Qiu Y."/>
        </authorList>
    </citation>
    <scope>NUCLEOTIDE SEQUENCE</scope>
    <source>
        <strain evidence="2">KIB01</strain>
    </source>
</reference>
<dbReference type="AlphaFoldDB" id="A0AAD9TMD9"/>
<evidence type="ECO:0000313" key="3">
    <source>
        <dbReference type="Proteomes" id="UP001280121"/>
    </source>
</evidence>
<evidence type="ECO:0000313" key="2">
    <source>
        <dbReference type="EMBL" id="KAK2638767.1"/>
    </source>
</evidence>
<evidence type="ECO:0000256" key="1">
    <source>
        <dbReference type="SAM" id="Phobius"/>
    </source>
</evidence>
<keyword evidence="1" id="KW-0472">Membrane</keyword>
<dbReference type="Proteomes" id="UP001280121">
    <property type="component" value="Unassembled WGS sequence"/>
</dbReference>
<organism evidence="2 3">
    <name type="scientific">Dipteronia dyeriana</name>
    <dbReference type="NCBI Taxonomy" id="168575"/>
    <lineage>
        <taxon>Eukaryota</taxon>
        <taxon>Viridiplantae</taxon>
        <taxon>Streptophyta</taxon>
        <taxon>Embryophyta</taxon>
        <taxon>Tracheophyta</taxon>
        <taxon>Spermatophyta</taxon>
        <taxon>Magnoliopsida</taxon>
        <taxon>eudicotyledons</taxon>
        <taxon>Gunneridae</taxon>
        <taxon>Pentapetalae</taxon>
        <taxon>rosids</taxon>
        <taxon>malvids</taxon>
        <taxon>Sapindales</taxon>
        <taxon>Sapindaceae</taxon>
        <taxon>Hippocastanoideae</taxon>
        <taxon>Acereae</taxon>
        <taxon>Dipteronia</taxon>
    </lineage>
</organism>
<gene>
    <name evidence="2" type="ORF">Ddye_026562</name>
</gene>
<dbReference type="EMBL" id="JANJYI010000008">
    <property type="protein sequence ID" value="KAK2638767.1"/>
    <property type="molecule type" value="Genomic_DNA"/>
</dbReference>
<protein>
    <submittedName>
        <fullName evidence="2">Uncharacterized protein</fullName>
    </submittedName>
</protein>
<accession>A0AAD9TMD9</accession>
<comment type="caution">
    <text evidence="2">The sequence shown here is derived from an EMBL/GenBank/DDBJ whole genome shotgun (WGS) entry which is preliminary data.</text>
</comment>
<sequence length="113" mass="12918">MWTKCEEYHFHVYCATGMVIEEFKKDQKEMIFLEGCNYESNNDNDNDDDRSGLAVALKNMEVPIEGRRNGGRRSGKKKLYIRIAKMFLRAFVGILLGDPTAPLVCLVVELLAK</sequence>
<keyword evidence="1" id="KW-1133">Transmembrane helix</keyword>
<proteinExistence type="predicted"/>